<accession>A0AAD4N9D3</accession>
<dbReference type="Proteomes" id="UP001201812">
    <property type="component" value="Unassembled WGS sequence"/>
</dbReference>
<dbReference type="AlphaFoldDB" id="A0AAD4N9D3"/>
<proteinExistence type="predicted"/>
<dbReference type="EMBL" id="JAKKPZ010000009">
    <property type="protein sequence ID" value="KAI1717214.1"/>
    <property type="molecule type" value="Genomic_DNA"/>
</dbReference>
<feature type="region of interest" description="Disordered" evidence="1">
    <location>
        <begin position="189"/>
        <end position="209"/>
    </location>
</feature>
<protein>
    <submittedName>
        <fullName evidence="3">Uncharacterized protein</fullName>
    </submittedName>
</protein>
<evidence type="ECO:0000313" key="3">
    <source>
        <dbReference type="EMBL" id="KAI1717214.1"/>
    </source>
</evidence>
<comment type="caution">
    <text evidence="3">The sequence shown here is derived from an EMBL/GenBank/DDBJ whole genome shotgun (WGS) entry which is preliminary data.</text>
</comment>
<evidence type="ECO:0000313" key="4">
    <source>
        <dbReference type="Proteomes" id="UP001201812"/>
    </source>
</evidence>
<name>A0AAD4N9D3_9BILA</name>
<feature type="signal peptide" evidence="2">
    <location>
        <begin position="1"/>
        <end position="28"/>
    </location>
</feature>
<evidence type="ECO:0000256" key="2">
    <source>
        <dbReference type="SAM" id="SignalP"/>
    </source>
</evidence>
<feature type="chain" id="PRO_5042203696" evidence="2">
    <location>
        <begin position="29"/>
        <end position="244"/>
    </location>
</feature>
<sequence>MPSTTFHSFFLASALLLVIFEWIQPNFGAEGTPIISAATNLADIISASNAGVEFENLEKRRNRELFGKRSSASLEGGYDRYSRRSHELFGKRTDPEMILRELQEDESEPIATLPNAERIAEVSSLLDDDNSKTKGAVMNFLIFSGYPSHFPNSQQLIEKLRENASTQKHETSDQQPKVVFKRRNRELFGKRSTIAPGPPADDLEMEDAEKLTESQLSALISFLAANKHQQPRQRRARSGELFGR</sequence>
<evidence type="ECO:0000256" key="1">
    <source>
        <dbReference type="SAM" id="MobiDB-lite"/>
    </source>
</evidence>
<keyword evidence="4" id="KW-1185">Reference proteome</keyword>
<feature type="region of interest" description="Disordered" evidence="1">
    <location>
        <begin position="224"/>
        <end position="244"/>
    </location>
</feature>
<reference evidence="3" key="1">
    <citation type="submission" date="2022-01" db="EMBL/GenBank/DDBJ databases">
        <title>Genome Sequence Resource for Two Populations of Ditylenchus destructor, the Migratory Endoparasitic Phytonematode.</title>
        <authorList>
            <person name="Zhang H."/>
            <person name="Lin R."/>
            <person name="Xie B."/>
        </authorList>
    </citation>
    <scope>NUCLEOTIDE SEQUENCE</scope>
    <source>
        <strain evidence="3">BazhouSP</strain>
    </source>
</reference>
<organism evidence="3 4">
    <name type="scientific">Ditylenchus destructor</name>
    <dbReference type="NCBI Taxonomy" id="166010"/>
    <lineage>
        <taxon>Eukaryota</taxon>
        <taxon>Metazoa</taxon>
        <taxon>Ecdysozoa</taxon>
        <taxon>Nematoda</taxon>
        <taxon>Chromadorea</taxon>
        <taxon>Rhabditida</taxon>
        <taxon>Tylenchina</taxon>
        <taxon>Tylenchomorpha</taxon>
        <taxon>Sphaerularioidea</taxon>
        <taxon>Anguinidae</taxon>
        <taxon>Anguininae</taxon>
        <taxon>Ditylenchus</taxon>
    </lineage>
</organism>
<keyword evidence="2" id="KW-0732">Signal</keyword>
<gene>
    <name evidence="3" type="ORF">DdX_06949</name>
</gene>